<dbReference type="InterPro" id="IPR021682">
    <property type="entry name" value="DUF2933"/>
</dbReference>
<protein>
    <submittedName>
        <fullName evidence="3">DUF2933 domain-containing protein</fullName>
    </submittedName>
</protein>
<dbReference type="Gene3D" id="1.10.287.910">
    <property type="entry name" value="bacterial mercury transporter, merf"/>
    <property type="match status" value="1"/>
</dbReference>
<keyword evidence="4" id="KW-1185">Reference proteome</keyword>
<dbReference type="Proteomes" id="UP001254848">
    <property type="component" value="Unassembled WGS sequence"/>
</dbReference>
<feature type="transmembrane region" description="Helical" evidence="2">
    <location>
        <begin position="52"/>
        <end position="69"/>
    </location>
</feature>
<evidence type="ECO:0000313" key="3">
    <source>
        <dbReference type="EMBL" id="MDT8899656.1"/>
    </source>
</evidence>
<feature type="transmembrane region" description="Helical" evidence="2">
    <location>
        <begin position="28"/>
        <end position="46"/>
    </location>
</feature>
<dbReference type="RefSeq" id="WP_413778225.1">
    <property type="nucleotide sequence ID" value="NZ_JAUOZS010000001.1"/>
</dbReference>
<dbReference type="EMBL" id="JAUOZS010000001">
    <property type="protein sequence ID" value="MDT8899656.1"/>
    <property type="molecule type" value="Genomic_DNA"/>
</dbReference>
<keyword evidence="2" id="KW-1133">Transmembrane helix</keyword>
<dbReference type="Pfam" id="PF11666">
    <property type="entry name" value="DUF2933"/>
    <property type="match status" value="1"/>
</dbReference>
<sequence>MSNIQEPDKKKEDCHGGKGGHSGFKHGLMMLLCCLVPLGLAFALNAMGYGTIAGYLVFLLCPLMHIFMMRGMFKGKSREQDNAASMAEKGA</sequence>
<feature type="compositionally biased region" description="Basic and acidic residues" evidence="1">
    <location>
        <begin position="1"/>
        <end position="16"/>
    </location>
</feature>
<name>A0ABU3NS52_9FIRM</name>
<comment type="caution">
    <text evidence="3">The sequence shown here is derived from an EMBL/GenBank/DDBJ whole genome shotgun (WGS) entry which is preliminary data.</text>
</comment>
<reference evidence="3 4" key="1">
    <citation type="submission" date="2023-07" db="EMBL/GenBank/DDBJ databases">
        <title>The novel representative of Negativicutes class, Anaeroselena agilis gen. nov. sp. nov.</title>
        <authorList>
            <person name="Prokofeva M.I."/>
            <person name="Elcheninov A.G."/>
            <person name="Klyukina A."/>
            <person name="Kublanov I.V."/>
            <person name="Frolov E.N."/>
            <person name="Podosokorskaya O.A."/>
        </authorList>
    </citation>
    <scope>NUCLEOTIDE SEQUENCE [LARGE SCALE GENOMIC DNA]</scope>
    <source>
        <strain evidence="3 4">4137-cl</strain>
    </source>
</reference>
<feature type="region of interest" description="Disordered" evidence="1">
    <location>
        <begin position="1"/>
        <end position="20"/>
    </location>
</feature>
<keyword evidence="2" id="KW-0472">Membrane</keyword>
<evidence type="ECO:0000313" key="4">
    <source>
        <dbReference type="Proteomes" id="UP001254848"/>
    </source>
</evidence>
<keyword evidence="2" id="KW-0812">Transmembrane</keyword>
<gene>
    <name evidence="3" type="ORF">Q4T40_00150</name>
</gene>
<proteinExistence type="predicted"/>
<evidence type="ECO:0000256" key="1">
    <source>
        <dbReference type="SAM" id="MobiDB-lite"/>
    </source>
</evidence>
<evidence type="ECO:0000256" key="2">
    <source>
        <dbReference type="SAM" id="Phobius"/>
    </source>
</evidence>
<organism evidence="3 4">
    <name type="scientific">Anaeroselena agilis</name>
    <dbReference type="NCBI Taxonomy" id="3063788"/>
    <lineage>
        <taxon>Bacteria</taxon>
        <taxon>Bacillati</taxon>
        <taxon>Bacillota</taxon>
        <taxon>Negativicutes</taxon>
        <taxon>Acetonemataceae</taxon>
        <taxon>Anaeroselena</taxon>
    </lineage>
</organism>
<accession>A0ABU3NS52</accession>